<feature type="domain" description="Spermatogenesis-associated protein 20-like TRX" evidence="1">
    <location>
        <begin position="3"/>
        <end position="164"/>
    </location>
</feature>
<dbReference type="InterPro" id="IPR036249">
    <property type="entry name" value="Thioredoxin-like_sf"/>
</dbReference>
<gene>
    <name evidence="2" type="ORF">DENIS_2767</name>
</gene>
<dbReference type="InterPro" id="IPR008928">
    <property type="entry name" value="6-hairpin_glycosidase_sf"/>
</dbReference>
<dbReference type="OrthoDB" id="9762614at2"/>
<evidence type="ECO:0000313" key="3">
    <source>
        <dbReference type="Proteomes" id="UP000288096"/>
    </source>
</evidence>
<evidence type="ECO:0000313" key="2">
    <source>
        <dbReference type="EMBL" id="GBC61805.1"/>
    </source>
</evidence>
<dbReference type="Gene3D" id="1.50.10.10">
    <property type="match status" value="1"/>
</dbReference>
<dbReference type="Pfam" id="PF03190">
    <property type="entry name" value="Thioredox_DsbH"/>
    <property type="match status" value="1"/>
</dbReference>
<keyword evidence="3" id="KW-1185">Reference proteome</keyword>
<dbReference type="PIRSF" id="PIRSF006402">
    <property type="entry name" value="UCP006402_thioredoxin"/>
    <property type="match status" value="1"/>
</dbReference>
<dbReference type="PANTHER" id="PTHR42899">
    <property type="entry name" value="SPERMATOGENESIS-ASSOCIATED PROTEIN 20"/>
    <property type="match status" value="1"/>
</dbReference>
<dbReference type="SUPFAM" id="SSF52833">
    <property type="entry name" value="Thioredoxin-like"/>
    <property type="match status" value="1"/>
</dbReference>
<dbReference type="InterPro" id="IPR004879">
    <property type="entry name" value="Ssp411-like_TRX"/>
</dbReference>
<reference evidence="3" key="2">
    <citation type="submission" date="2019-01" db="EMBL/GenBank/DDBJ databases">
        <title>Genome sequence of Desulfonema ishimotonii strain Tokyo 01.</title>
        <authorList>
            <person name="Fukui M."/>
        </authorList>
    </citation>
    <scope>NUCLEOTIDE SEQUENCE [LARGE SCALE GENOMIC DNA]</scope>
    <source>
        <strain evidence="3">Tokyo 01</strain>
    </source>
</reference>
<dbReference type="RefSeq" id="WP_124329048.1">
    <property type="nucleotide sequence ID" value="NZ_BEXT01000001.1"/>
</dbReference>
<dbReference type="PANTHER" id="PTHR42899:SF1">
    <property type="entry name" value="SPERMATOGENESIS-ASSOCIATED PROTEIN 20"/>
    <property type="match status" value="1"/>
</dbReference>
<dbReference type="GO" id="GO:0005975">
    <property type="term" value="P:carbohydrate metabolic process"/>
    <property type="evidence" value="ECO:0007669"/>
    <property type="project" value="InterPro"/>
</dbReference>
<protein>
    <submittedName>
        <fullName evidence="2">Thioredoxin domain-containing protein</fullName>
    </submittedName>
</protein>
<name>A0A401FXW3_9BACT</name>
<dbReference type="EMBL" id="BEXT01000001">
    <property type="protein sequence ID" value="GBC61805.1"/>
    <property type="molecule type" value="Genomic_DNA"/>
</dbReference>
<dbReference type="InterPro" id="IPR012341">
    <property type="entry name" value="6hp_glycosidase-like_sf"/>
</dbReference>
<proteinExistence type="predicted"/>
<dbReference type="InterPro" id="IPR024705">
    <property type="entry name" value="Ssp411"/>
</dbReference>
<sequence length="696" mass="78040">MPTNHLIHEKSPYLLQHAHNPVDWHAWSDTAFAQARAEDKPIFLSVGYATCHWCHVMERESFEDAEAAAYLNETFICIKVDREERPDIDAVYMAACQMLTGRGGWPLSIFMTPDKTPFFAATYIPKRARFGQGGLIDLCKHVRNLWQSDRQRVTDSAVSVAEHLGKAFEFSGAEPVTEPILNHACAQLTQMFDGQYGGFEPAPKFPTPHRLMFLLRHHHRTGDAKALEMVRKTLSAMRRGGIWDHVGFGFHRYSTDSQWLLPHFEKMLYDQALLALVYLEGWQVTGDPVCARTAREIFTYVLRDMTSETGGFYAAEDADSEGEEGKFYIWTTNGLREVLGTEAAELWSGIFNFSPDGNFSDEATGQKSGVNIPHLTRAFADWAETLNTEPDELEARWEAARRKLFRARARRVHPLKDDKILTDWNGLMIAALAVGARVLDQPEYARAARKAARFIEERLTDKTGRLLHRFRDGESGIAAHADDYAFLIRGLLELYRTTFDPADLKRAAALQKQMLDDFWDSENGGFFLTAEGMRELPVRPREVYDGATPSANSVSLLNLLHLGRLTGDTGWDECAGELSRAFSGTVKSQPSAFTFFLMGGDFALAETQEIVIVGDPEADDTRQMIAGLNRHFSPRQVVLLRSPENGNTLASVAGFTGSLRPVDGKATAYVCTDFACSRPVTDAEALLRQVSRKHKI</sequence>
<dbReference type="Proteomes" id="UP000288096">
    <property type="component" value="Unassembled WGS sequence"/>
</dbReference>
<comment type="caution">
    <text evidence="2">The sequence shown here is derived from an EMBL/GenBank/DDBJ whole genome shotgun (WGS) entry which is preliminary data.</text>
</comment>
<dbReference type="CDD" id="cd02955">
    <property type="entry name" value="SSP411"/>
    <property type="match status" value="1"/>
</dbReference>
<dbReference type="AlphaFoldDB" id="A0A401FXW3"/>
<organism evidence="2 3">
    <name type="scientific">Desulfonema ishimotonii</name>
    <dbReference type="NCBI Taxonomy" id="45657"/>
    <lineage>
        <taxon>Bacteria</taxon>
        <taxon>Pseudomonadati</taxon>
        <taxon>Thermodesulfobacteriota</taxon>
        <taxon>Desulfobacteria</taxon>
        <taxon>Desulfobacterales</taxon>
        <taxon>Desulfococcaceae</taxon>
        <taxon>Desulfonema</taxon>
    </lineage>
</organism>
<accession>A0A401FXW3</accession>
<dbReference type="Gene3D" id="3.40.30.10">
    <property type="entry name" value="Glutaredoxin"/>
    <property type="match status" value="1"/>
</dbReference>
<evidence type="ECO:0000259" key="1">
    <source>
        <dbReference type="Pfam" id="PF03190"/>
    </source>
</evidence>
<dbReference type="SUPFAM" id="SSF48208">
    <property type="entry name" value="Six-hairpin glycosidases"/>
    <property type="match status" value="1"/>
</dbReference>
<reference evidence="3" key="1">
    <citation type="submission" date="2017-11" db="EMBL/GenBank/DDBJ databases">
        <authorList>
            <person name="Watanabe M."/>
            <person name="Kojima H."/>
        </authorList>
    </citation>
    <scope>NUCLEOTIDE SEQUENCE [LARGE SCALE GENOMIC DNA]</scope>
    <source>
        <strain evidence="3">Tokyo 01</strain>
    </source>
</reference>